<reference evidence="2 3" key="1">
    <citation type="journal article" date="2013" name="Genome Biol. Evol.">
        <title>Complete genomes of two dipteran-associated spiroplasmas provided insights into the origin, dynamics, and impacts of viral invasion in spiroplasma.</title>
        <authorList>
            <person name="Ku C."/>
            <person name="Lo W.S."/>
            <person name="Chen L.L."/>
            <person name="Kuo C.H."/>
        </authorList>
    </citation>
    <scope>NUCLEOTIDE SEQUENCE [LARGE SCALE GENOMIC DNA]</scope>
    <source>
        <strain evidence="2 3">DF-1</strain>
    </source>
</reference>
<feature type="transmembrane region" description="Helical" evidence="1">
    <location>
        <begin position="201"/>
        <end position="225"/>
    </location>
</feature>
<dbReference type="EMBL" id="CP005077">
    <property type="protein sequence ID" value="AGM25239.1"/>
    <property type="molecule type" value="Genomic_DNA"/>
</dbReference>
<gene>
    <name evidence="2" type="ORF">SCHRY_v1c06630</name>
</gene>
<name>R4UBH0_9MOLU</name>
<dbReference type="OrthoDB" id="388069at2"/>
<keyword evidence="1" id="KW-1133">Transmembrane helix</keyword>
<evidence type="ECO:0008006" key="4">
    <source>
        <dbReference type="Google" id="ProtNLM"/>
    </source>
</evidence>
<protein>
    <recommendedName>
        <fullName evidence="4">Transmembrane protein</fullName>
    </recommendedName>
</protein>
<evidence type="ECO:0000313" key="2">
    <source>
        <dbReference type="EMBL" id="AGM25239.1"/>
    </source>
</evidence>
<sequence>MDQTSTIATQKIKQKINYKQNIIELSKNWRFWTKLLIGFLPILSMIIFSSFQVAKILWFRANHVFPSFWVAKYSTTLAELESWSVFQSVFQVYFRNIFLYTSYSTIIFSAFFLNSAFNTKHEGDGKYDNSYFGLWTLVIMGFTIFFYNLSLFITKDYQTWTWNHWISMFLQHSLVPIVGVIYFLLFYQHKTTFSYNRNKMLIWWGYSGAAILGYYFIFTVLGYILKASGAWKLFPDMSYSGYFPYDFMEFTNQNATYTGGVVPMAVQTFLIYFAFILIISGLYFGFYFAIVKRVKYQNNLLKNHS</sequence>
<feature type="transmembrane region" description="Helical" evidence="1">
    <location>
        <begin position="35"/>
        <end position="59"/>
    </location>
</feature>
<feature type="transmembrane region" description="Helical" evidence="1">
    <location>
        <begin position="169"/>
        <end position="189"/>
    </location>
</feature>
<dbReference type="RefSeq" id="WP_016339064.1">
    <property type="nucleotide sequence ID" value="NC_021280.1"/>
</dbReference>
<feature type="transmembrane region" description="Helical" evidence="1">
    <location>
        <begin position="97"/>
        <end position="117"/>
    </location>
</feature>
<evidence type="ECO:0000313" key="3">
    <source>
        <dbReference type="Proteomes" id="UP000013964"/>
    </source>
</evidence>
<feature type="transmembrane region" description="Helical" evidence="1">
    <location>
        <begin position="129"/>
        <end position="149"/>
    </location>
</feature>
<proteinExistence type="predicted"/>
<organism evidence="2 3">
    <name type="scientific">Spiroplasma chrysopicola DF-1</name>
    <dbReference type="NCBI Taxonomy" id="1276227"/>
    <lineage>
        <taxon>Bacteria</taxon>
        <taxon>Bacillati</taxon>
        <taxon>Mycoplasmatota</taxon>
        <taxon>Mollicutes</taxon>
        <taxon>Entomoplasmatales</taxon>
        <taxon>Spiroplasmataceae</taxon>
        <taxon>Spiroplasma</taxon>
    </lineage>
</organism>
<accession>R4UBH0</accession>
<keyword evidence="1" id="KW-0472">Membrane</keyword>
<keyword evidence="1" id="KW-0812">Transmembrane</keyword>
<dbReference type="HOGENOM" id="CLU_911862_0_0_14"/>
<dbReference type="AlphaFoldDB" id="R4UBH0"/>
<evidence type="ECO:0000256" key="1">
    <source>
        <dbReference type="SAM" id="Phobius"/>
    </source>
</evidence>
<dbReference type="STRING" id="1276227.SCHRY_v1c06630"/>
<feature type="transmembrane region" description="Helical" evidence="1">
    <location>
        <begin position="269"/>
        <end position="290"/>
    </location>
</feature>
<dbReference type="Proteomes" id="UP000013964">
    <property type="component" value="Chromosome"/>
</dbReference>
<dbReference type="PATRIC" id="fig|1276227.3.peg.669"/>
<dbReference type="KEGG" id="scr:SCHRY_v1c06630"/>
<keyword evidence="3" id="KW-1185">Reference proteome</keyword>